<dbReference type="PROSITE" id="PS50011">
    <property type="entry name" value="PROTEIN_KINASE_DOM"/>
    <property type="match status" value="1"/>
</dbReference>
<dbReference type="AlphaFoldDB" id="A0AAV5QTC2"/>
<feature type="compositionally biased region" description="Low complexity" evidence="4">
    <location>
        <begin position="567"/>
        <end position="577"/>
    </location>
</feature>
<accession>A0AAV5QTC2</accession>
<keyword evidence="1" id="KW-0723">Serine/threonine-protein kinase</keyword>
<evidence type="ECO:0000256" key="2">
    <source>
        <dbReference type="ARBA" id="ARBA00022741"/>
    </source>
</evidence>
<dbReference type="Gene3D" id="3.30.200.20">
    <property type="entry name" value="Phosphorylase Kinase, domain 1"/>
    <property type="match status" value="1"/>
</dbReference>
<feature type="region of interest" description="Disordered" evidence="4">
    <location>
        <begin position="467"/>
        <end position="494"/>
    </location>
</feature>
<keyword evidence="7" id="KW-1185">Reference proteome</keyword>
<evidence type="ECO:0000313" key="6">
    <source>
        <dbReference type="EMBL" id="GMM38127.1"/>
    </source>
</evidence>
<gene>
    <name evidence="6" type="ORF">DASC09_054520</name>
</gene>
<protein>
    <submittedName>
        <fullName evidence="6">Protein kinase</fullName>
    </submittedName>
</protein>
<dbReference type="InterPro" id="IPR008271">
    <property type="entry name" value="Ser/Thr_kinase_AS"/>
</dbReference>
<feature type="compositionally biased region" description="Polar residues" evidence="4">
    <location>
        <begin position="419"/>
        <end position="435"/>
    </location>
</feature>
<feature type="domain" description="Protein kinase" evidence="5">
    <location>
        <begin position="39"/>
        <end position="372"/>
    </location>
</feature>
<keyword evidence="2" id="KW-0547">Nucleotide-binding</keyword>
<proteinExistence type="predicted"/>
<keyword evidence="3" id="KW-0067">ATP-binding</keyword>
<feature type="region of interest" description="Disordered" evidence="4">
    <location>
        <begin position="419"/>
        <end position="446"/>
    </location>
</feature>
<sequence>MNDASIKRFSAPPKISFSYPPDIHTPPKHIPLKSLKARYHVISNLGNGSFGSVVLAKRAESYQYSADKMSTLMNPIAGCTDLSTPLVAIKTMNKTLPKLKDYTKVKEVKFILSIPSHVNLVFIHEMFVDNVDFKLHIVMETMDQNLYQFMRFRKGQLFSENSVKSILAQILAAVGHIHKHGYFHRDLKPENILISYNSSKNGYYPQVPGQFRPPSYIVKLADYGLARNIDNKRPYTAYVSTRWYRSPEILLRQKHYSRPIDIWAFGAVAAEVTSFRPLFPGNNELDQTCKILEVLGSPYMVDDNIPLGGFWADAQVLANKLGFQLPYSPGIRIENIIQRPELAQLRDVVKACLTWDPNLRIDVERLCRMPYFCGTIVNPYSESINSKPFAIQNPSIATTQGMMMKSELLSGIKPVSSANNKIVRSPGSLGNSTKPKSGPKQKSLLLKKSAHEISPISYRSDYLSKERKIQQSAVPQPQHQQHQQQQQSSSQPFEYSPVFPVEQSLPSLQVFAPRIASPNAIHQSPGKISLISTPLIRNNQKNSSNCNNSFLNDSFTGGGFSLQQQQVYQQTPNQPFQSPQTNSLSHCNSASDSIMTNNYPSRHIHDGQAVASLRNSYQNYSSSIESEGFGLDNEVELGKKQSFYYDNYYIPNYSVPMGDCGKSNPHSFHETNDMDKLNQNINTNNENFQI</sequence>
<dbReference type="PANTHER" id="PTHR24055">
    <property type="entry name" value="MITOGEN-ACTIVATED PROTEIN KINASE"/>
    <property type="match status" value="1"/>
</dbReference>
<dbReference type="GeneID" id="90076102"/>
<dbReference type="Gene3D" id="1.10.510.10">
    <property type="entry name" value="Transferase(Phosphotransferase) domain 1"/>
    <property type="match status" value="1"/>
</dbReference>
<dbReference type="SUPFAM" id="SSF56112">
    <property type="entry name" value="Protein kinase-like (PK-like)"/>
    <property type="match status" value="1"/>
</dbReference>
<dbReference type="InterPro" id="IPR011009">
    <property type="entry name" value="Kinase-like_dom_sf"/>
</dbReference>
<dbReference type="CDD" id="cd07830">
    <property type="entry name" value="STKc_MAK_like"/>
    <property type="match status" value="1"/>
</dbReference>
<evidence type="ECO:0000256" key="4">
    <source>
        <dbReference type="SAM" id="MobiDB-lite"/>
    </source>
</evidence>
<dbReference type="GO" id="GO:0004674">
    <property type="term" value="F:protein serine/threonine kinase activity"/>
    <property type="evidence" value="ECO:0007669"/>
    <property type="project" value="UniProtKB-KW"/>
</dbReference>
<dbReference type="InterPro" id="IPR000719">
    <property type="entry name" value="Prot_kinase_dom"/>
</dbReference>
<feature type="compositionally biased region" description="Low complexity" evidence="4">
    <location>
        <begin position="470"/>
        <end position="492"/>
    </location>
</feature>
<organism evidence="6 7">
    <name type="scientific">Saccharomycopsis crataegensis</name>
    <dbReference type="NCBI Taxonomy" id="43959"/>
    <lineage>
        <taxon>Eukaryota</taxon>
        <taxon>Fungi</taxon>
        <taxon>Dikarya</taxon>
        <taxon>Ascomycota</taxon>
        <taxon>Saccharomycotina</taxon>
        <taxon>Saccharomycetes</taxon>
        <taxon>Saccharomycopsidaceae</taxon>
        <taxon>Saccharomycopsis</taxon>
    </lineage>
</organism>
<comment type="caution">
    <text evidence="6">The sequence shown here is derived from an EMBL/GenBank/DDBJ whole genome shotgun (WGS) entry which is preliminary data.</text>
</comment>
<dbReference type="Pfam" id="PF00069">
    <property type="entry name" value="Pkinase"/>
    <property type="match status" value="1"/>
</dbReference>
<keyword evidence="6" id="KW-0418">Kinase</keyword>
<feature type="region of interest" description="Disordered" evidence="4">
    <location>
        <begin position="567"/>
        <end position="587"/>
    </location>
</feature>
<dbReference type="GO" id="GO:0005524">
    <property type="term" value="F:ATP binding"/>
    <property type="evidence" value="ECO:0007669"/>
    <property type="project" value="UniProtKB-KW"/>
</dbReference>
<dbReference type="SMART" id="SM00220">
    <property type="entry name" value="S_TKc"/>
    <property type="match status" value="1"/>
</dbReference>
<dbReference type="Proteomes" id="UP001360560">
    <property type="component" value="Unassembled WGS sequence"/>
</dbReference>
<dbReference type="PROSITE" id="PS00108">
    <property type="entry name" value="PROTEIN_KINASE_ST"/>
    <property type="match status" value="1"/>
</dbReference>
<keyword evidence="6" id="KW-0808">Transferase</keyword>
<evidence type="ECO:0000256" key="1">
    <source>
        <dbReference type="ARBA" id="ARBA00022527"/>
    </source>
</evidence>
<dbReference type="RefSeq" id="XP_064855123.1">
    <property type="nucleotide sequence ID" value="XM_064999051.1"/>
</dbReference>
<feature type="compositionally biased region" description="Polar residues" evidence="4">
    <location>
        <begin position="578"/>
        <end position="587"/>
    </location>
</feature>
<evidence type="ECO:0000259" key="5">
    <source>
        <dbReference type="PROSITE" id="PS50011"/>
    </source>
</evidence>
<name>A0AAV5QTC2_9ASCO</name>
<reference evidence="6 7" key="1">
    <citation type="journal article" date="2023" name="Elife">
        <title>Identification of key yeast species and microbe-microbe interactions impacting larval growth of Drosophila in the wild.</title>
        <authorList>
            <person name="Mure A."/>
            <person name="Sugiura Y."/>
            <person name="Maeda R."/>
            <person name="Honda K."/>
            <person name="Sakurai N."/>
            <person name="Takahashi Y."/>
            <person name="Watada M."/>
            <person name="Katoh T."/>
            <person name="Gotoh A."/>
            <person name="Gotoh Y."/>
            <person name="Taniguchi I."/>
            <person name="Nakamura K."/>
            <person name="Hayashi T."/>
            <person name="Katayama T."/>
            <person name="Uemura T."/>
            <person name="Hattori Y."/>
        </authorList>
    </citation>
    <scope>NUCLEOTIDE SEQUENCE [LARGE SCALE GENOMIC DNA]</scope>
    <source>
        <strain evidence="6 7">SC-9</strain>
    </source>
</reference>
<evidence type="ECO:0000256" key="3">
    <source>
        <dbReference type="ARBA" id="ARBA00022840"/>
    </source>
</evidence>
<dbReference type="InterPro" id="IPR050117">
    <property type="entry name" value="MAPK"/>
</dbReference>
<dbReference type="EMBL" id="BTFZ01000013">
    <property type="protein sequence ID" value="GMM38127.1"/>
    <property type="molecule type" value="Genomic_DNA"/>
</dbReference>
<evidence type="ECO:0000313" key="7">
    <source>
        <dbReference type="Proteomes" id="UP001360560"/>
    </source>
</evidence>